<dbReference type="RefSeq" id="WP_054837524.1">
    <property type="nucleotide sequence ID" value="NZ_BBBA01000078.1"/>
</dbReference>
<sequence length="117" mass="13786">MFDTLVQIANELNRGNISRAGKMILDLTRDEDNENILKVSSEIERLLREIESRDSFVDYLGEEAIELDQIEQEMNELRKRKLKILSVYLLRKLSKGNLIIENIIKRNFVSQKPQTYM</sequence>
<evidence type="ECO:0000313" key="2">
    <source>
        <dbReference type="EMBL" id="AWS00094.1"/>
    </source>
</evidence>
<evidence type="ECO:0000256" key="1">
    <source>
        <dbReference type="SAM" id="Coils"/>
    </source>
</evidence>
<dbReference type="Proteomes" id="UP000247586">
    <property type="component" value="Chromosome"/>
</dbReference>
<proteinExistence type="predicted"/>
<dbReference type="OrthoDB" id="36021at2157"/>
<protein>
    <submittedName>
        <fullName evidence="2">Uncharacterized protein</fullName>
    </submittedName>
</protein>
<dbReference type="KEGG" id="mhk:DFR87_10825"/>
<accession>A0A2U9IVT7</accession>
<dbReference type="AlphaFoldDB" id="A0A2U9IVT7"/>
<gene>
    <name evidence="2" type="ORF">DFR87_10825</name>
</gene>
<keyword evidence="3" id="KW-1185">Reference proteome</keyword>
<organism evidence="2 3">
    <name type="scientific">Metallosphaera hakonensis JCM 8857 = DSM 7519</name>
    <dbReference type="NCBI Taxonomy" id="1293036"/>
    <lineage>
        <taxon>Archaea</taxon>
        <taxon>Thermoproteota</taxon>
        <taxon>Thermoprotei</taxon>
        <taxon>Sulfolobales</taxon>
        <taxon>Sulfolobaceae</taxon>
        <taxon>Metallosphaera</taxon>
    </lineage>
</organism>
<name>A0A2U9IVT7_9CREN</name>
<keyword evidence="1" id="KW-0175">Coiled coil</keyword>
<dbReference type="EMBL" id="CP029287">
    <property type="protein sequence ID" value="AWS00094.1"/>
    <property type="molecule type" value="Genomic_DNA"/>
</dbReference>
<dbReference type="GeneID" id="36835841"/>
<reference evidence="2" key="1">
    <citation type="submission" date="2018-05" db="EMBL/GenBank/DDBJ databases">
        <title>Complete Genome Sequences of Extremely Thermoacidophilic, Metal-Mobilizing Type-Strain Members of the Archaeal Family Sulfolobaceae: Acidianus brierleyi DSM-1651T, Acidianus sulfidivorans DSM-18786T, Metallosphaera hakonensis DSM-7519T, and Metallosphaera prunae DSM-10039T.</title>
        <authorList>
            <person name="Counts J.A."/>
            <person name="Kelly R.M."/>
        </authorList>
    </citation>
    <scope>NUCLEOTIDE SEQUENCE [LARGE SCALE GENOMIC DNA]</scope>
    <source>
        <strain evidence="2">HO1-1</strain>
    </source>
</reference>
<feature type="coiled-coil region" evidence="1">
    <location>
        <begin position="29"/>
        <end position="87"/>
    </location>
</feature>
<evidence type="ECO:0000313" key="3">
    <source>
        <dbReference type="Proteomes" id="UP000247586"/>
    </source>
</evidence>